<accession>A0A151WG63</accession>
<keyword evidence="2" id="KW-1185">Reference proteome</keyword>
<protein>
    <submittedName>
        <fullName evidence="1">Uncharacterized protein</fullName>
    </submittedName>
</protein>
<evidence type="ECO:0000313" key="2">
    <source>
        <dbReference type="Proteomes" id="UP000075809"/>
    </source>
</evidence>
<organism evidence="1 2">
    <name type="scientific">Mycetomoellerius zeteki</name>
    <dbReference type="NCBI Taxonomy" id="64791"/>
    <lineage>
        <taxon>Eukaryota</taxon>
        <taxon>Metazoa</taxon>
        <taxon>Ecdysozoa</taxon>
        <taxon>Arthropoda</taxon>
        <taxon>Hexapoda</taxon>
        <taxon>Insecta</taxon>
        <taxon>Pterygota</taxon>
        <taxon>Neoptera</taxon>
        <taxon>Endopterygota</taxon>
        <taxon>Hymenoptera</taxon>
        <taxon>Apocrita</taxon>
        <taxon>Aculeata</taxon>
        <taxon>Formicoidea</taxon>
        <taxon>Formicidae</taxon>
        <taxon>Myrmicinae</taxon>
        <taxon>Mycetomoellerius</taxon>
    </lineage>
</organism>
<dbReference type="EMBL" id="KQ983185">
    <property type="protein sequence ID" value="KYQ46829.1"/>
    <property type="molecule type" value="Genomic_DNA"/>
</dbReference>
<gene>
    <name evidence="1" type="ORF">ALC60_14120</name>
</gene>
<evidence type="ECO:0000313" key="1">
    <source>
        <dbReference type="EMBL" id="KYQ46829.1"/>
    </source>
</evidence>
<reference evidence="1 2" key="1">
    <citation type="submission" date="2015-09" db="EMBL/GenBank/DDBJ databases">
        <title>Trachymyrmex zeteki WGS genome.</title>
        <authorList>
            <person name="Nygaard S."/>
            <person name="Hu H."/>
            <person name="Boomsma J."/>
            <person name="Zhang G."/>
        </authorList>
    </citation>
    <scope>NUCLEOTIDE SEQUENCE [LARGE SCALE GENOMIC DNA]</scope>
    <source>
        <strain evidence="1">Tzet28-1</strain>
        <tissue evidence="1">Whole body</tissue>
    </source>
</reference>
<proteinExistence type="predicted"/>
<dbReference type="Proteomes" id="UP000075809">
    <property type="component" value="Unassembled WGS sequence"/>
</dbReference>
<sequence length="229" mass="26499">MKDKIKARHLVEDRIRNWRKRLSPGNKAAFGIKSHKKKKVMRLIFQAKNCGRTGAAKLAQELSAQDSDRIIIALQLLPFLLPQMVFIIKEGDKKETVKRIKPTPQISKLHFIDVVPETTNLDYYLVNDRLGSDKHRKQPFILLTGEESRPRQIFVIVENHAINVPTVLKGVDVCFKIHFVCDIHYSEFCKNVWYFLDVVFYKTGTLSDKNIPASVRELKAQLFCYSEQS</sequence>
<dbReference type="AlphaFoldDB" id="A0A151WG63"/>
<dbReference type="STRING" id="64791.A0A151WG63"/>
<name>A0A151WG63_9HYME</name>